<organism evidence="6 7">
    <name type="scientific">Kordiimonas lipolytica</name>
    <dbReference type="NCBI Taxonomy" id="1662421"/>
    <lineage>
        <taxon>Bacteria</taxon>
        <taxon>Pseudomonadati</taxon>
        <taxon>Pseudomonadota</taxon>
        <taxon>Alphaproteobacteria</taxon>
        <taxon>Kordiimonadales</taxon>
        <taxon>Kordiimonadaceae</taxon>
        <taxon>Kordiimonas</taxon>
    </lineage>
</organism>
<accession>A0ABV8U8C4</accession>
<dbReference type="Pfam" id="PF00355">
    <property type="entry name" value="Rieske"/>
    <property type="match status" value="1"/>
</dbReference>
<dbReference type="PROSITE" id="PS51296">
    <property type="entry name" value="RIESKE"/>
    <property type="match status" value="1"/>
</dbReference>
<keyword evidence="1" id="KW-0001">2Fe-2S</keyword>
<evidence type="ECO:0000256" key="2">
    <source>
        <dbReference type="ARBA" id="ARBA00022723"/>
    </source>
</evidence>
<feature type="domain" description="Rieske" evidence="5">
    <location>
        <begin position="20"/>
        <end position="125"/>
    </location>
</feature>
<dbReference type="RefSeq" id="WP_068147053.1">
    <property type="nucleotide sequence ID" value="NZ_JBHSCR010000001.1"/>
</dbReference>
<gene>
    <name evidence="6" type="ORF">ACFO5Q_03440</name>
</gene>
<keyword evidence="3" id="KW-0408">Iron</keyword>
<evidence type="ECO:0000256" key="1">
    <source>
        <dbReference type="ARBA" id="ARBA00022714"/>
    </source>
</evidence>
<dbReference type="CDD" id="cd03467">
    <property type="entry name" value="Rieske"/>
    <property type="match status" value="1"/>
</dbReference>
<dbReference type="SUPFAM" id="SSF50022">
    <property type="entry name" value="ISP domain"/>
    <property type="match status" value="1"/>
</dbReference>
<dbReference type="InterPro" id="IPR036922">
    <property type="entry name" value="Rieske_2Fe-2S_sf"/>
</dbReference>
<comment type="caution">
    <text evidence="6">The sequence shown here is derived from an EMBL/GenBank/DDBJ whole genome shotgun (WGS) entry which is preliminary data.</text>
</comment>
<keyword evidence="2" id="KW-0479">Metal-binding</keyword>
<dbReference type="EMBL" id="JBHSCR010000001">
    <property type="protein sequence ID" value="MFC4346894.1"/>
    <property type="molecule type" value="Genomic_DNA"/>
</dbReference>
<evidence type="ECO:0000256" key="3">
    <source>
        <dbReference type="ARBA" id="ARBA00023004"/>
    </source>
</evidence>
<sequence>MRAPPPLALEDTAVGIPPGTLLVKLDDLPEHGGKDIVFREGTHRLQLLVQRFDGQFHVYENRCPHAGTPLNLFGDRFLDTTNKRLICRTHGALFDPLTGLCVRGPCKGDHLRAVAFEVRDGGLYSL</sequence>
<dbReference type="PANTHER" id="PTHR40261:SF1">
    <property type="entry name" value="RIESKE DOMAIN-CONTAINING PROTEIN"/>
    <property type="match status" value="1"/>
</dbReference>
<evidence type="ECO:0000256" key="4">
    <source>
        <dbReference type="ARBA" id="ARBA00023014"/>
    </source>
</evidence>
<reference evidence="7" key="1">
    <citation type="journal article" date="2019" name="Int. J. Syst. Evol. Microbiol.">
        <title>The Global Catalogue of Microorganisms (GCM) 10K type strain sequencing project: providing services to taxonomists for standard genome sequencing and annotation.</title>
        <authorList>
            <consortium name="The Broad Institute Genomics Platform"/>
            <consortium name="The Broad Institute Genome Sequencing Center for Infectious Disease"/>
            <person name="Wu L."/>
            <person name="Ma J."/>
        </authorList>
    </citation>
    <scope>NUCLEOTIDE SEQUENCE [LARGE SCALE GENOMIC DNA]</scope>
    <source>
        <strain evidence="7">CGMCC 1.15304</strain>
    </source>
</reference>
<dbReference type="Gene3D" id="2.102.10.10">
    <property type="entry name" value="Rieske [2Fe-2S] iron-sulphur domain"/>
    <property type="match status" value="1"/>
</dbReference>
<protein>
    <submittedName>
        <fullName evidence="6">Rieske (2Fe-2S) protein</fullName>
    </submittedName>
</protein>
<dbReference type="PANTHER" id="PTHR40261">
    <property type="match status" value="1"/>
</dbReference>
<evidence type="ECO:0000259" key="5">
    <source>
        <dbReference type="PROSITE" id="PS51296"/>
    </source>
</evidence>
<dbReference type="Proteomes" id="UP001595776">
    <property type="component" value="Unassembled WGS sequence"/>
</dbReference>
<dbReference type="InterPro" id="IPR017941">
    <property type="entry name" value="Rieske_2Fe-2S"/>
</dbReference>
<name>A0ABV8U8C4_9PROT</name>
<evidence type="ECO:0000313" key="7">
    <source>
        <dbReference type="Proteomes" id="UP001595776"/>
    </source>
</evidence>
<proteinExistence type="predicted"/>
<keyword evidence="4" id="KW-0411">Iron-sulfur</keyword>
<keyword evidence="7" id="KW-1185">Reference proteome</keyword>
<evidence type="ECO:0000313" key="6">
    <source>
        <dbReference type="EMBL" id="MFC4346894.1"/>
    </source>
</evidence>